<reference evidence="4" key="1">
    <citation type="journal article" date="2013" name="Nature">
        <title>Pan genome of the phytoplankton Emiliania underpins its global distribution.</title>
        <authorList>
            <person name="Read B.A."/>
            <person name="Kegel J."/>
            <person name="Klute M.J."/>
            <person name="Kuo A."/>
            <person name="Lefebvre S.C."/>
            <person name="Maumus F."/>
            <person name="Mayer C."/>
            <person name="Miller J."/>
            <person name="Monier A."/>
            <person name="Salamov A."/>
            <person name="Young J."/>
            <person name="Aguilar M."/>
            <person name="Claverie J.M."/>
            <person name="Frickenhaus S."/>
            <person name="Gonzalez K."/>
            <person name="Herman E.K."/>
            <person name="Lin Y.C."/>
            <person name="Napier J."/>
            <person name="Ogata H."/>
            <person name="Sarno A.F."/>
            <person name="Shmutz J."/>
            <person name="Schroeder D."/>
            <person name="de Vargas C."/>
            <person name="Verret F."/>
            <person name="von Dassow P."/>
            <person name="Valentin K."/>
            <person name="Van de Peer Y."/>
            <person name="Wheeler G."/>
            <person name="Dacks J.B."/>
            <person name="Delwiche C.F."/>
            <person name="Dyhrman S.T."/>
            <person name="Glockner G."/>
            <person name="John U."/>
            <person name="Richards T."/>
            <person name="Worden A.Z."/>
            <person name="Zhang X."/>
            <person name="Grigoriev I.V."/>
            <person name="Allen A.E."/>
            <person name="Bidle K."/>
            <person name="Borodovsky M."/>
            <person name="Bowler C."/>
            <person name="Brownlee C."/>
            <person name="Cock J.M."/>
            <person name="Elias M."/>
            <person name="Gladyshev V.N."/>
            <person name="Groth M."/>
            <person name="Guda C."/>
            <person name="Hadaegh A."/>
            <person name="Iglesias-Rodriguez M.D."/>
            <person name="Jenkins J."/>
            <person name="Jones B.M."/>
            <person name="Lawson T."/>
            <person name="Leese F."/>
            <person name="Lindquist E."/>
            <person name="Lobanov A."/>
            <person name="Lomsadze A."/>
            <person name="Malik S.B."/>
            <person name="Marsh M.E."/>
            <person name="Mackinder L."/>
            <person name="Mock T."/>
            <person name="Mueller-Roeber B."/>
            <person name="Pagarete A."/>
            <person name="Parker M."/>
            <person name="Probert I."/>
            <person name="Quesneville H."/>
            <person name="Raines C."/>
            <person name="Rensing S.A."/>
            <person name="Riano-Pachon D.M."/>
            <person name="Richier S."/>
            <person name="Rokitta S."/>
            <person name="Shiraiwa Y."/>
            <person name="Soanes D.M."/>
            <person name="van der Giezen M."/>
            <person name="Wahlund T.M."/>
            <person name="Williams B."/>
            <person name="Wilson W."/>
            <person name="Wolfe G."/>
            <person name="Wurch L.L."/>
        </authorList>
    </citation>
    <scope>NUCLEOTIDE SEQUENCE</scope>
</reference>
<feature type="domain" description="Nucleotide-diphospho-sugar transferase" evidence="2">
    <location>
        <begin position="185"/>
        <end position="462"/>
    </location>
</feature>
<reference evidence="3" key="2">
    <citation type="submission" date="2024-10" db="UniProtKB">
        <authorList>
            <consortium name="EnsemblProtists"/>
        </authorList>
    </citation>
    <scope>IDENTIFICATION</scope>
</reference>
<organism evidence="3 4">
    <name type="scientific">Emiliania huxleyi (strain CCMP1516)</name>
    <dbReference type="NCBI Taxonomy" id="280463"/>
    <lineage>
        <taxon>Eukaryota</taxon>
        <taxon>Haptista</taxon>
        <taxon>Haptophyta</taxon>
        <taxon>Prymnesiophyceae</taxon>
        <taxon>Isochrysidales</taxon>
        <taxon>Noelaerhabdaceae</taxon>
        <taxon>Emiliania</taxon>
    </lineage>
</organism>
<dbReference type="eggNOG" id="ENOG502SJQR">
    <property type="taxonomic scope" value="Eukaryota"/>
</dbReference>
<accession>A0A0D3K6D0</accession>
<sequence>MAMARRSTRTAHRDSVPGERSAGSTPADTATPASTPASTPAAATPASTPAAATPASTPAAATPFSTPAAATPAATPAAAAADPSDEWTMRPDLVRDPWLRVPSLSGKPVRRQRETEERGRGASRAPASSLPGAQWLTDKLLLNRHAAARLLPHQGRQRILFMVFGGSSMGDFLFHWVAHVRRLGLDSHVLGAMDEALFRRCDEAGVGAALLKTPPTPTREDVAGIETSWRYYRMDPKAFTQMGVLKVDFFEEFVRAGFDVLASDLDVTWVRDPRPWVTGQAAGMQLLAHADVLVSTDIANLALDTARSERWRYAEVNTGVLFLRNTNGTRALLAAWKRKMLDELTAGRLRKDSWGFNDQTYFNMIVRALGLQGVQSQGVWRQWLAERGLADGEVDASREGDRSVYRSRSALPLPSGGSAHITLTALPALEFSGGHIYFVQHEQLARATPPVALHTTYQFSDTPAYTWGKRQRLREAGLWRGDGDEYFDAARSRRSRSSLLSDPSRTLLAPFSDPSVQARSGGFLRLVGPLVEPGSLEGVKVREGVAAVRVEGTKGYTDRLMNNVVDPTALPEDNPMRRAALSSFECAQPHGGGIVAHGLKLNPLAAQGHLTFDVLQRAALRDALALARATGRTLLLPPLTCWCDRYWNALQRCRMAEAPREMRLPFACPMDHLFDVHLWEEQEVPVRAASFLYHPQANATLRGARVRLRVAGGAGAAEAAQAPLAPGDPIPPLPPPREERTVAAGTRLSDIRAALGAARGAPVLEVGAADLRRLCVDLGSPQANREFDHVMQALLGPAEMVRFNYRHMDSVWGFRPPAPIGERPDCSRASNAVQRLDEASKFVTHFYPFAIKPDTAFETRLQ</sequence>
<feature type="compositionally biased region" description="Basic and acidic residues" evidence="1">
    <location>
        <begin position="87"/>
        <end position="98"/>
    </location>
</feature>
<dbReference type="PaxDb" id="2903-EOD31315"/>
<dbReference type="InterPro" id="IPR053250">
    <property type="entry name" value="Glycosyltransferase_77"/>
</dbReference>
<evidence type="ECO:0000259" key="2">
    <source>
        <dbReference type="Pfam" id="PF03407"/>
    </source>
</evidence>
<dbReference type="Pfam" id="PF03407">
    <property type="entry name" value="Nucleotid_trans"/>
    <property type="match status" value="1"/>
</dbReference>
<dbReference type="HOGENOM" id="CLU_352134_0_0_1"/>
<protein>
    <recommendedName>
        <fullName evidence="2">Nucleotide-diphospho-sugar transferase domain-containing protein</fullName>
    </recommendedName>
</protein>
<name>A0A0D3K6D0_EMIH1</name>
<feature type="compositionally biased region" description="Pro residues" evidence="1">
    <location>
        <begin position="726"/>
        <end position="735"/>
    </location>
</feature>
<proteinExistence type="predicted"/>
<feature type="compositionally biased region" description="Basic and acidic residues" evidence="1">
    <location>
        <begin position="111"/>
        <end position="120"/>
    </location>
</feature>
<dbReference type="GO" id="GO:0005794">
    <property type="term" value="C:Golgi apparatus"/>
    <property type="evidence" value="ECO:0007669"/>
    <property type="project" value="TreeGrafter"/>
</dbReference>
<feature type="region of interest" description="Disordered" evidence="1">
    <location>
        <begin position="719"/>
        <end position="739"/>
    </location>
</feature>
<feature type="compositionally biased region" description="Low complexity" evidence="1">
    <location>
        <begin position="24"/>
        <end position="82"/>
    </location>
</feature>
<evidence type="ECO:0000313" key="4">
    <source>
        <dbReference type="Proteomes" id="UP000013827"/>
    </source>
</evidence>
<evidence type="ECO:0000256" key="1">
    <source>
        <dbReference type="SAM" id="MobiDB-lite"/>
    </source>
</evidence>
<dbReference type="InterPro" id="IPR005069">
    <property type="entry name" value="Nucl-diP-sugar_transferase"/>
</dbReference>
<dbReference type="PANTHER" id="PTHR46936">
    <property type="entry name" value="ARABINOSYLTRANSFERASE XEG113"/>
    <property type="match status" value="1"/>
</dbReference>
<dbReference type="AlphaFoldDB" id="A0A0D3K6D0"/>
<dbReference type="EnsemblProtists" id="EOD31315">
    <property type="protein sequence ID" value="EOD31315"/>
    <property type="gene ID" value="EMIHUDRAFT_468235"/>
</dbReference>
<feature type="compositionally biased region" description="Basic residues" evidence="1">
    <location>
        <begin position="1"/>
        <end position="10"/>
    </location>
</feature>
<dbReference type="GO" id="GO:0052636">
    <property type="term" value="F:arabinosyltransferase activity"/>
    <property type="evidence" value="ECO:0007669"/>
    <property type="project" value="TreeGrafter"/>
</dbReference>
<feature type="region of interest" description="Disordered" evidence="1">
    <location>
        <begin position="1"/>
        <end position="130"/>
    </location>
</feature>
<dbReference type="Proteomes" id="UP000013827">
    <property type="component" value="Unassembled WGS sequence"/>
</dbReference>
<dbReference type="RefSeq" id="XP_005783744.1">
    <property type="nucleotide sequence ID" value="XM_005783687.1"/>
</dbReference>
<dbReference type="PANTHER" id="PTHR46936:SF1">
    <property type="entry name" value="ARABINOSYLTRANSFERASE XEG113"/>
    <property type="match status" value="1"/>
</dbReference>
<keyword evidence="4" id="KW-1185">Reference proteome</keyword>
<evidence type="ECO:0000313" key="3">
    <source>
        <dbReference type="EnsemblProtists" id="EOD31315"/>
    </source>
</evidence>
<dbReference type="GeneID" id="17276589"/>
<dbReference type="KEGG" id="ehx:EMIHUDRAFT_468235"/>